<feature type="domain" description="Lethal giant larvae (Lgl)-like C-terminal" evidence="5">
    <location>
        <begin position="632"/>
        <end position="1032"/>
    </location>
</feature>
<dbReference type="InterPro" id="IPR013905">
    <property type="entry name" value="Lgl_C_dom"/>
</dbReference>
<dbReference type="InterPro" id="IPR011041">
    <property type="entry name" value="Quinoprot_gluc/sorb_DH_b-prop"/>
</dbReference>
<dbReference type="PANTHER" id="PTHR10241">
    <property type="entry name" value="LETHAL 2 GIANT LARVAE PROTEIN"/>
    <property type="match status" value="1"/>
</dbReference>
<dbReference type="GO" id="GO:0005737">
    <property type="term" value="C:cytoplasm"/>
    <property type="evidence" value="ECO:0007669"/>
    <property type="project" value="TreeGrafter"/>
</dbReference>
<dbReference type="SUPFAM" id="SSF50978">
    <property type="entry name" value="WD40 repeat-like"/>
    <property type="match status" value="2"/>
</dbReference>
<evidence type="ECO:0000256" key="2">
    <source>
        <dbReference type="ARBA" id="ARBA00022483"/>
    </source>
</evidence>
<name>A0A8S0X286_CYCAE</name>
<keyword evidence="3" id="KW-0853">WD repeat</keyword>
<dbReference type="GO" id="GO:0019905">
    <property type="term" value="F:syntaxin binding"/>
    <property type="evidence" value="ECO:0007669"/>
    <property type="project" value="TreeGrafter"/>
</dbReference>
<evidence type="ECO:0000256" key="1">
    <source>
        <dbReference type="ARBA" id="ARBA00008070"/>
    </source>
</evidence>
<accession>A0A8S0X286</accession>
<keyword evidence="2" id="KW-0268">Exocytosis</keyword>
<evidence type="ECO:0000256" key="4">
    <source>
        <dbReference type="SAM" id="MobiDB-lite"/>
    </source>
</evidence>
<dbReference type="SUPFAM" id="SSF50952">
    <property type="entry name" value="Soluble quinoprotein glucose dehydrogenase"/>
    <property type="match status" value="1"/>
</dbReference>
<dbReference type="Gene3D" id="2.130.10.10">
    <property type="entry name" value="YVTN repeat-like/Quinoprotein amine dehydrogenase"/>
    <property type="match status" value="3"/>
</dbReference>
<comment type="caution">
    <text evidence="6">The sequence shown here is derived from an EMBL/GenBank/DDBJ whole genome shotgun (WGS) entry which is preliminary data.</text>
</comment>
<dbReference type="GO" id="GO:0006893">
    <property type="term" value="P:Golgi to plasma membrane transport"/>
    <property type="evidence" value="ECO:0007669"/>
    <property type="project" value="TreeGrafter"/>
</dbReference>
<evidence type="ECO:0000259" key="5">
    <source>
        <dbReference type="Pfam" id="PF08596"/>
    </source>
</evidence>
<dbReference type="GO" id="GO:0005096">
    <property type="term" value="F:GTPase activator activity"/>
    <property type="evidence" value="ECO:0007669"/>
    <property type="project" value="TreeGrafter"/>
</dbReference>
<evidence type="ECO:0000256" key="3">
    <source>
        <dbReference type="PROSITE-ProRule" id="PRU00221"/>
    </source>
</evidence>
<dbReference type="CDD" id="cd15873">
    <property type="entry name" value="R-SNARE_STXBP5_6"/>
    <property type="match status" value="1"/>
</dbReference>
<dbReference type="GO" id="GO:0005886">
    <property type="term" value="C:plasma membrane"/>
    <property type="evidence" value="ECO:0007669"/>
    <property type="project" value="TreeGrafter"/>
</dbReference>
<dbReference type="Pfam" id="PF08596">
    <property type="entry name" value="Lgl_C"/>
    <property type="match status" value="1"/>
</dbReference>
<keyword evidence="7" id="KW-1185">Reference proteome</keyword>
<proteinExistence type="inferred from homology"/>
<evidence type="ECO:0000313" key="6">
    <source>
        <dbReference type="EMBL" id="CAA7264832.1"/>
    </source>
</evidence>
<reference evidence="6 7" key="1">
    <citation type="submission" date="2020-01" db="EMBL/GenBank/DDBJ databases">
        <authorList>
            <person name="Gupta K D."/>
        </authorList>
    </citation>
    <scope>NUCLEOTIDE SEQUENCE [LARGE SCALE GENOMIC DNA]</scope>
</reference>
<feature type="repeat" description="WD" evidence="3">
    <location>
        <begin position="239"/>
        <end position="280"/>
    </location>
</feature>
<feature type="region of interest" description="Disordered" evidence="4">
    <location>
        <begin position="470"/>
        <end position="492"/>
    </location>
</feature>
<dbReference type="AlphaFoldDB" id="A0A8S0X286"/>
<dbReference type="Proteomes" id="UP000467700">
    <property type="component" value="Unassembled WGS sequence"/>
</dbReference>
<sequence length="1114" mass="120468">MFSKHHEPVLADLSTDLSDPNDWNVGNLRTFDFPPNITTLAVEPIAGILAAGTATGAIHLFGGPSVESKITLPEPVGVRLLHFSVSTYTVVCLDDRNQLHIYDLLEFGKPKYVTSARFDQTNSITLAPSHTHVFLATQNGEVRTYDLACRRKSPYIMPNMWKLYEESKAVRGVPSLTQPTPPDGVEIVVHPRNLNLIFVAYAGGVILTDLTERNTVRAYESVLPPGAPGGAGYGLDDILTHRRMIVTSIAVHPSGHILAVGYADGSIAFWAVEDDTRPLVVRTLDEVDVNVVNADALEKHLAGDNQKSSQSIREPIFKLSWSGFSNSADPRGGETVLAVLGGDLPGKPFGLTVTLLPAFNPPAPPNEPPAQLNSLHPGFRSAMCESVVPKKTFFYETRGVVQDYLLLPRKSPHYNGSSDPYAVALILDVQGVRAVESYQFPPPGFVQTTAVQEAQMPDSNSITDLTAEETTASPAGLLSPVPSTPLPKSPRHLNGTPARARIPFTLSNSGSGVLGGRLFKLENDVYDNFVDKKSDNDIHLDLKGGQAFADTTKLNELKLSKYQPKRIWMTYNGDLTVRFYDMSAYLLIPTSATSPLENEWPNPLPSLTIRLSELFDDASISKSLHLPVEHAAIQSVQIAPDALECAIVLGSGDVLIYHSRSRLGSVTSSKVLAGTEITSLEQIYSPATSRLRPFFMLGAGKGPVEACAISDTGFLSVSYSDGTLTVVDMRGPNIILSLEKNKKQNRYSVSSPTHSTPDAVKSLAWTIAPLDKDSQLKVRLIAVRQSGQGEIYTFVPSGNPVSWSVAGEATICKAMADPVPGATFVLDVKSGSQWRAERTRLATSFKNIPQVDIGPQCLLVAVGARGARISADINGEKVAKVEWGSKVGLVESAQVVEHMGARALVIQTDRRDVLIYSLPHLEHLNTVHLPLISSLPLSIDESGDFIAWTQDPRVQTKSTHIHQATYGTFFNVRRVYTPPDIDFASTRGSVPPQPQPVSLGPPSLLGSWFSFNQTLSGDQIDELLGGPNRPIPQPQSERSKDSEGVASAAAGIAAGAATVQANLYNKLSSAMGERGQLLGDLEERFQSLEQGSRNMVAQAKRLAAQQTAKSWFGL</sequence>
<gene>
    <name evidence="6" type="ORF">AAE3_LOCUS7184</name>
</gene>
<dbReference type="SMART" id="SM00320">
    <property type="entry name" value="WD40"/>
    <property type="match status" value="4"/>
</dbReference>
<feature type="region of interest" description="Disordered" evidence="4">
    <location>
        <begin position="1026"/>
        <end position="1046"/>
    </location>
</feature>
<dbReference type="GO" id="GO:0045159">
    <property type="term" value="F:myosin II binding"/>
    <property type="evidence" value="ECO:0007669"/>
    <property type="project" value="TreeGrafter"/>
</dbReference>
<dbReference type="InterPro" id="IPR001680">
    <property type="entry name" value="WD40_rpt"/>
</dbReference>
<dbReference type="GO" id="GO:0006887">
    <property type="term" value="P:exocytosis"/>
    <property type="evidence" value="ECO:0007669"/>
    <property type="project" value="UniProtKB-KW"/>
</dbReference>
<organism evidence="6 7">
    <name type="scientific">Cyclocybe aegerita</name>
    <name type="common">Black poplar mushroom</name>
    <name type="synonym">Agrocybe aegerita</name>
    <dbReference type="NCBI Taxonomy" id="1973307"/>
    <lineage>
        <taxon>Eukaryota</taxon>
        <taxon>Fungi</taxon>
        <taxon>Dikarya</taxon>
        <taxon>Basidiomycota</taxon>
        <taxon>Agaricomycotina</taxon>
        <taxon>Agaricomycetes</taxon>
        <taxon>Agaricomycetidae</taxon>
        <taxon>Agaricales</taxon>
        <taxon>Agaricineae</taxon>
        <taxon>Bolbitiaceae</taxon>
        <taxon>Cyclocybe</taxon>
    </lineage>
</organism>
<dbReference type="EMBL" id="CACVBS010000046">
    <property type="protein sequence ID" value="CAA7264832.1"/>
    <property type="molecule type" value="Genomic_DNA"/>
</dbReference>
<dbReference type="InterPro" id="IPR036322">
    <property type="entry name" value="WD40_repeat_dom_sf"/>
</dbReference>
<dbReference type="PROSITE" id="PS50082">
    <property type="entry name" value="WD_REPEATS_2"/>
    <property type="match status" value="1"/>
</dbReference>
<comment type="similarity">
    <text evidence="1">Belongs to the WD repeat L(2)GL family.</text>
</comment>
<dbReference type="PANTHER" id="PTHR10241:SF25">
    <property type="entry name" value="TOMOSYN, ISOFORM C"/>
    <property type="match status" value="1"/>
</dbReference>
<evidence type="ECO:0000313" key="7">
    <source>
        <dbReference type="Proteomes" id="UP000467700"/>
    </source>
</evidence>
<dbReference type="InterPro" id="IPR015943">
    <property type="entry name" value="WD40/YVTN_repeat-like_dom_sf"/>
</dbReference>
<protein>
    <recommendedName>
        <fullName evidence="5">Lethal giant larvae (Lgl)-like C-terminal domain-containing protein</fullName>
    </recommendedName>
</protein>
<dbReference type="OrthoDB" id="19944at2759"/>